<dbReference type="PROSITE" id="PS50991">
    <property type="entry name" value="PYR_CT"/>
    <property type="match status" value="1"/>
</dbReference>
<organism evidence="5 6">
    <name type="scientific">Saltatorellus ferox</name>
    <dbReference type="NCBI Taxonomy" id="2528018"/>
    <lineage>
        <taxon>Bacteria</taxon>
        <taxon>Pseudomonadati</taxon>
        <taxon>Planctomycetota</taxon>
        <taxon>Planctomycetia</taxon>
        <taxon>Planctomycetia incertae sedis</taxon>
        <taxon>Saltatorellus</taxon>
    </lineage>
</organism>
<dbReference type="OrthoDB" id="9804858at2"/>
<name>A0A518ELM5_9BACT</name>
<evidence type="ECO:0000256" key="2">
    <source>
        <dbReference type="ARBA" id="ARBA00022679"/>
    </source>
</evidence>
<evidence type="ECO:0000256" key="3">
    <source>
        <dbReference type="SAM" id="MobiDB-lite"/>
    </source>
</evidence>
<evidence type="ECO:0000313" key="5">
    <source>
        <dbReference type="EMBL" id="QDV04961.1"/>
    </source>
</evidence>
<keyword evidence="2 5" id="KW-0808">Transferase</keyword>
<accession>A0A518ELM5</accession>
<protein>
    <submittedName>
        <fullName evidence="5">2-isopropylmalate synthase</fullName>
        <ecNumber evidence="5">2.3.3.13</ecNumber>
    </submittedName>
</protein>
<dbReference type="PANTHER" id="PTHR42880:SF1">
    <property type="entry name" value="ISOPROPYLMALATE_HOMOCITRATE_CITRAMALATE SYNTHASE FAMILY PROTEIN"/>
    <property type="match status" value="1"/>
</dbReference>
<feature type="domain" description="Pyruvate carboxyltransferase" evidence="4">
    <location>
        <begin position="43"/>
        <end position="306"/>
    </location>
</feature>
<dbReference type="Gene3D" id="1.10.238.260">
    <property type="match status" value="1"/>
</dbReference>
<dbReference type="EC" id="2.3.3.13" evidence="5"/>
<reference evidence="5 6" key="1">
    <citation type="submission" date="2019-02" db="EMBL/GenBank/DDBJ databases">
        <title>Deep-cultivation of Planctomycetes and their phenomic and genomic characterization uncovers novel biology.</title>
        <authorList>
            <person name="Wiegand S."/>
            <person name="Jogler M."/>
            <person name="Boedeker C."/>
            <person name="Pinto D."/>
            <person name="Vollmers J."/>
            <person name="Rivas-Marin E."/>
            <person name="Kohn T."/>
            <person name="Peeters S.H."/>
            <person name="Heuer A."/>
            <person name="Rast P."/>
            <person name="Oberbeckmann S."/>
            <person name="Bunk B."/>
            <person name="Jeske O."/>
            <person name="Meyerdierks A."/>
            <person name="Storesund J.E."/>
            <person name="Kallscheuer N."/>
            <person name="Luecker S."/>
            <person name="Lage O.M."/>
            <person name="Pohl T."/>
            <person name="Merkel B.J."/>
            <person name="Hornburger P."/>
            <person name="Mueller R.-W."/>
            <person name="Bruemmer F."/>
            <person name="Labrenz M."/>
            <person name="Spormann A.M."/>
            <person name="Op den Camp H."/>
            <person name="Overmann J."/>
            <person name="Amann R."/>
            <person name="Jetten M.S.M."/>
            <person name="Mascher T."/>
            <person name="Medema M.H."/>
            <person name="Devos D.P."/>
            <person name="Kaster A.-K."/>
            <person name="Ovreas L."/>
            <person name="Rohde M."/>
            <person name="Galperin M.Y."/>
            <person name="Jogler C."/>
        </authorList>
    </citation>
    <scope>NUCLEOTIDE SEQUENCE [LARGE SCALE GENOMIC DNA]</scope>
    <source>
        <strain evidence="5 6">Poly30</strain>
    </source>
</reference>
<sequence>MGILPESEAKNMTQVNGNSDVTAEREGLIHDWNEESTGWTSEIQLNDETLRDGLQSPSALDPDLGTKIELVHLMDQLGINTANIGLPGAGERARDHILGLATEMRGLSITPNVACRTMIGDIEPAAEIQQKVGAPVEICAFIGSSPIRFYTENWEVEKMVQLSSEAVAFAVKEEMPVMFVTEDTTRANPETLRALYGAAIDAGATRLCICDTCGHASPTGVRKLIRFVKGIAEEKGVDVGIDWHGHRDRGLGLINALVAIEAGATRIHGTALGIGERAGNTEMDLLIVNLALTHWIDRDLTALGTYVQKASDAIGIPFPDNYPVFGSDAFETATGVHAAAVVKAFRKGDAWLADRVYSGVPAGMFGLEQKILVGPMSGKSNVSWVLEKNGVEATDERIQRVLEVAKRSKHNLSDAEVVAAAAS</sequence>
<dbReference type="AlphaFoldDB" id="A0A518ELM5"/>
<dbReference type="InterPro" id="IPR000891">
    <property type="entry name" value="PYR_CT"/>
</dbReference>
<dbReference type="PANTHER" id="PTHR42880">
    <property type="entry name" value="HOMOCITRATE SYNTHASE"/>
    <property type="match status" value="1"/>
</dbReference>
<evidence type="ECO:0000259" key="4">
    <source>
        <dbReference type="PROSITE" id="PS50991"/>
    </source>
</evidence>
<keyword evidence="5" id="KW-0012">Acyltransferase</keyword>
<proteinExistence type="inferred from homology"/>
<dbReference type="SUPFAM" id="SSF51569">
    <property type="entry name" value="Aldolase"/>
    <property type="match status" value="1"/>
</dbReference>
<evidence type="ECO:0000313" key="6">
    <source>
        <dbReference type="Proteomes" id="UP000320390"/>
    </source>
</evidence>
<feature type="region of interest" description="Disordered" evidence="3">
    <location>
        <begin position="1"/>
        <end position="22"/>
    </location>
</feature>
<keyword evidence="6" id="KW-1185">Reference proteome</keyword>
<gene>
    <name evidence="5" type="primary">leuA_1</name>
    <name evidence="5" type="ORF">Poly30_04560</name>
</gene>
<dbReference type="GO" id="GO:0003852">
    <property type="term" value="F:2-isopropylmalate synthase activity"/>
    <property type="evidence" value="ECO:0007669"/>
    <property type="project" value="UniProtKB-EC"/>
</dbReference>
<dbReference type="Pfam" id="PF00682">
    <property type="entry name" value="HMGL-like"/>
    <property type="match status" value="1"/>
</dbReference>
<dbReference type="Gene3D" id="3.20.20.70">
    <property type="entry name" value="Aldolase class I"/>
    <property type="match status" value="1"/>
</dbReference>
<dbReference type="InterPro" id="IPR013785">
    <property type="entry name" value="Aldolase_TIM"/>
</dbReference>
<evidence type="ECO:0000256" key="1">
    <source>
        <dbReference type="ARBA" id="ARBA00006154"/>
    </source>
</evidence>
<dbReference type="EMBL" id="CP036434">
    <property type="protein sequence ID" value="QDV04961.1"/>
    <property type="molecule type" value="Genomic_DNA"/>
</dbReference>
<feature type="compositionally biased region" description="Polar residues" evidence="3">
    <location>
        <begin position="10"/>
        <end position="21"/>
    </location>
</feature>
<dbReference type="Proteomes" id="UP000320390">
    <property type="component" value="Chromosome"/>
</dbReference>
<comment type="similarity">
    <text evidence="1">Belongs to the alpha-IPM synthase/homocitrate synthase family.</text>
</comment>